<sequence>MHIRDLPDRTQDYIKVVWDITEYTGGPAALGEIAKRVGQKTSTASEAIKRLGHQQLVHHEPYAGVTLTPSGKDLALQMVRRHRLIETFLVRVLGYSWDEVHDDADMLEHGVSDLLLKRIDDYLGHPARDPHGDPIPDATGAFPRQDVHTLATIEPGATVTIAQVDDSDPELLRYLASHGLIPEATLTVPEAAVAGILQVTNSSGDTIPLSESSLGAIRVTR</sequence>
<feature type="domain" description="HTH dtxR-type" evidence="16">
    <location>
        <begin position="6"/>
        <end position="68"/>
    </location>
</feature>
<reference evidence="17 18" key="1">
    <citation type="submission" date="2023-05" db="EMBL/GenBank/DDBJ databases">
        <title>Corynebacterium suedekumii sp. nov. and Corynebacterium breve sp. nov. isolated from raw cow's milk.</title>
        <authorList>
            <person name="Baer M.K."/>
            <person name="Mehl L."/>
            <person name="Hellmuth R."/>
            <person name="Marke G."/>
            <person name="Lipski A."/>
        </authorList>
    </citation>
    <scope>NUCLEOTIDE SEQUENCE [LARGE SCALE GENOMIC DNA]</scope>
    <source>
        <strain evidence="17 18">R4</strain>
    </source>
</reference>
<dbReference type="PROSITE" id="PS50944">
    <property type="entry name" value="HTH_DTXR"/>
    <property type="match status" value="1"/>
</dbReference>
<dbReference type="InterPro" id="IPR036421">
    <property type="entry name" value="Fe_dep_repressor_sf"/>
</dbReference>
<evidence type="ECO:0000256" key="7">
    <source>
        <dbReference type="ARBA" id="ARBA00023004"/>
    </source>
</evidence>
<evidence type="ECO:0000256" key="11">
    <source>
        <dbReference type="ARBA" id="ARBA00023163"/>
    </source>
</evidence>
<keyword evidence="5" id="KW-0963">Cytoplasm</keyword>
<keyword evidence="7" id="KW-0408">Iron</keyword>
<evidence type="ECO:0000256" key="12">
    <source>
        <dbReference type="ARBA" id="ARBA00023211"/>
    </source>
</evidence>
<evidence type="ECO:0000256" key="13">
    <source>
        <dbReference type="ARBA" id="ARBA00032593"/>
    </source>
</evidence>
<evidence type="ECO:0000256" key="1">
    <source>
        <dbReference type="ARBA" id="ARBA00004496"/>
    </source>
</evidence>
<dbReference type="InterPro" id="IPR008988">
    <property type="entry name" value="Transcriptional_repressor_C"/>
</dbReference>
<dbReference type="SUPFAM" id="SSF50037">
    <property type="entry name" value="C-terminal domain of transcriptional repressors"/>
    <property type="match status" value="1"/>
</dbReference>
<evidence type="ECO:0000256" key="6">
    <source>
        <dbReference type="ARBA" id="ARBA00022491"/>
    </source>
</evidence>
<dbReference type="Gene3D" id="2.30.30.90">
    <property type="match status" value="1"/>
</dbReference>
<evidence type="ECO:0000256" key="5">
    <source>
        <dbReference type="ARBA" id="ARBA00022490"/>
    </source>
</evidence>
<dbReference type="InterPro" id="IPR038157">
    <property type="entry name" value="FeoA_core_dom"/>
</dbReference>
<evidence type="ECO:0000256" key="3">
    <source>
        <dbReference type="ARBA" id="ARBA00011738"/>
    </source>
</evidence>
<dbReference type="SMART" id="SM00899">
    <property type="entry name" value="FeoA"/>
    <property type="match status" value="1"/>
</dbReference>
<keyword evidence="18" id="KW-1185">Reference proteome</keyword>
<dbReference type="Proteomes" id="UP001225598">
    <property type="component" value="Chromosome"/>
</dbReference>
<keyword evidence="8" id="KW-0805">Transcription regulation</keyword>
<dbReference type="Gene3D" id="1.10.10.10">
    <property type="entry name" value="Winged helix-like DNA-binding domain superfamily/Winged helix DNA-binding domain"/>
    <property type="match status" value="1"/>
</dbReference>
<protein>
    <recommendedName>
        <fullName evidence="4">Diphtheria toxin repressor</fullName>
    </recommendedName>
    <alternativeName>
        <fullName evidence="14">Iron-dependent diphtheria tox regulatory element</fullName>
    </alternativeName>
    <alternativeName>
        <fullName evidence="13">Manganese transport regulator</fullName>
    </alternativeName>
    <alternativeName>
        <fullName evidence="15">Tox regulatory factor</fullName>
    </alternativeName>
</protein>
<evidence type="ECO:0000256" key="4">
    <source>
        <dbReference type="ARBA" id="ARBA00016140"/>
    </source>
</evidence>
<evidence type="ECO:0000256" key="8">
    <source>
        <dbReference type="ARBA" id="ARBA00023015"/>
    </source>
</evidence>
<dbReference type="RefSeq" id="WP_284825566.1">
    <property type="nucleotide sequence ID" value="NZ_CP126969.1"/>
</dbReference>
<organism evidence="17 18">
    <name type="scientific">Corynebacterium breve</name>
    <dbReference type="NCBI Taxonomy" id="3049799"/>
    <lineage>
        <taxon>Bacteria</taxon>
        <taxon>Bacillati</taxon>
        <taxon>Actinomycetota</taxon>
        <taxon>Actinomycetes</taxon>
        <taxon>Mycobacteriales</taxon>
        <taxon>Corynebacteriaceae</taxon>
        <taxon>Corynebacterium</taxon>
    </lineage>
</organism>
<evidence type="ECO:0000313" key="18">
    <source>
        <dbReference type="Proteomes" id="UP001225598"/>
    </source>
</evidence>
<dbReference type="SUPFAM" id="SSF46785">
    <property type="entry name" value="Winged helix' DNA-binding domain"/>
    <property type="match status" value="1"/>
</dbReference>
<keyword evidence="6" id="KW-0678">Repressor</keyword>
<dbReference type="Pfam" id="PF04023">
    <property type="entry name" value="FeoA"/>
    <property type="match status" value="1"/>
</dbReference>
<comment type="subcellular location">
    <subcellularLocation>
        <location evidence="1">Cytoplasm</location>
    </subcellularLocation>
</comment>
<keyword evidence="12" id="KW-0464">Manganese</keyword>
<evidence type="ECO:0000256" key="14">
    <source>
        <dbReference type="ARBA" id="ARBA00032618"/>
    </source>
</evidence>
<dbReference type="InterPro" id="IPR022689">
    <property type="entry name" value="Iron_dep_repressor"/>
</dbReference>
<dbReference type="InterPro" id="IPR036390">
    <property type="entry name" value="WH_DNA-bd_sf"/>
</dbReference>
<accession>A0ABY8VHS2</accession>
<evidence type="ECO:0000256" key="15">
    <source>
        <dbReference type="ARBA" id="ARBA00033329"/>
    </source>
</evidence>
<evidence type="ECO:0000313" key="17">
    <source>
        <dbReference type="EMBL" id="WIM68183.1"/>
    </source>
</evidence>
<comment type="subunit">
    <text evidence="3">Homodimer.</text>
</comment>
<dbReference type="InterPro" id="IPR022687">
    <property type="entry name" value="HTH_DTXR"/>
</dbReference>
<gene>
    <name evidence="17" type="ORF">QP027_01935</name>
</gene>
<dbReference type="Pfam" id="PF01325">
    <property type="entry name" value="Fe_dep_repress"/>
    <property type="match status" value="1"/>
</dbReference>
<dbReference type="SMART" id="SM00529">
    <property type="entry name" value="HTH_DTXR"/>
    <property type="match status" value="1"/>
</dbReference>
<evidence type="ECO:0000256" key="2">
    <source>
        <dbReference type="ARBA" id="ARBA00007871"/>
    </source>
</evidence>
<dbReference type="InterPro" id="IPR050536">
    <property type="entry name" value="DtxR_MntR_Metal-Reg"/>
</dbReference>
<dbReference type="InterPro" id="IPR007167">
    <property type="entry name" value="Fe-transptr_FeoA-like"/>
</dbReference>
<keyword evidence="10" id="KW-0010">Activator</keyword>
<comment type="similarity">
    <text evidence="2">Belongs to the DtxR/MntR family.</text>
</comment>
<dbReference type="EMBL" id="CP126969">
    <property type="protein sequence ID" value="WIM68183.1"/>
    <property type="molecule type" value="Genomic_DNA"/>
</dbReference>
<name>A0ABY8VHS2_9CORY</name>
<evidence type="ECO:0000256" key="9">
    <source>
        <dbReference type="ARBA" id="ARBA00023125"/>
    </source>
</evidence>
<dbReference type="InterPro" id="IPR036388">
    <property type="entry name" value="WH-like_DNA-bd_sf"/>
</dbReference>
<dbReference type="Pfam" id="PF02742">
    <property type="entry name" value="Fe_dep_repr_C"/>
    <property type="match status" value="1"/>
</dbReference>
<dbReference type="InterPro" id="IPR001367">
    <property type="entry name" value="Fe_dep_repressor"/>
</dbReference>
<evidence type="ECO:0000259" key="16">
    <source>
        <dbReference type="PROSITE" id="PS50944"/>
    </source>
</evidence>
<proteinExistence type="inferred from homology"/>
<keyword evidence="9" id="KW-0238">DNA-binding</keyword>
<dbReference type="SUPFAM" id="SSF47979">
    <property type="entry name" value="Iron-dependent repressor protein, dimerization domain"/>
    <property type="match status" value="1"/>
</dbReference>
<dbReference type="PANTHER" id="PTHR33238:SF11">
    <property type="entry name" value="TRANSCRIPTIONAL REGULATOR MNTR"/>
    <property type="match status" value="1"/>
</dbReference>
<keyword evidence="11" id="KW-0804">Transcription</keyword>
<evidence type="ECO:0000256" key="10">
    <source>
        <dbReference type="ARBA" id="ARBA00023159"/>
    </source>
</evidence>
<dbReference type="PANTHER" id="PTHR33238">
    <property type="entry name" value="IRON (METAL) DEPENDENT REPRESSOR, DTXR FAMILY"/>
    <property type="match status" value="1"/>
</dbReference>